<proteinExistence type="predicted"/>
<dbReference type="EMBL" id="JAIWYP010000003">
    <property type="protein sequence ID" value="KAH3847598.1"/>
    <property type="molecule type" value="Genomic_DNA"/>
</dbReference>
<evidence type="ECO:0000259" key="2">
    <source>
        <dbReference type="Pfam" id="PF05699"/>
    </source>
</evidence>
<protein>
    <recommendedName>
        <fullName evidence="2">HAT C-terminal dimerisation domain-containing protein</fullName>
    </recommendedName>
</protein>
<comment type="caution">
    <text evidence="3">The sequence shown here is derived from an EMBL/GenBank/DDBJ whole genome shotgun (WGS) entry which is preliminary data.</text>
</comment>
<dbReference type="GO" id="GO:0046983">
    <property type="term" value="F:protein dimerization activity"/>
    <property type="evidence" value="ECO:0007669"/>
    <property type="project" value="InterPro"/>
</dbReference>
<keyword evidence="4" id="KW-1185">Reference proteome</keyword>
<feature type="compositionally biased region" description="Low complexity" evidence="1">
    <location>
        <begin position="112"/>
        <end position="129"/>
    </location>
</feature>
<reference evidence="3" key="2">
    <citation type="submission" date="2020-11" db="EMBL/GenBank/DDBJ databases">
        <authorList>
            <person name="McCartney M.A."/>
            <person name="Auch B."/>
            <person name="Kono T."/>
            <person name="Mallez S."/>
            <person name="Becker A."/>
            <person name="Gohl D.M."/>
            <person name="Silverstein K.A.T."/>
            <person name="Koren S."/>
            <person name="Bechman K.B."/>
            <person name="Herman A."/>
            <person name="Abrahante J.E."/>
            <person name="Garbe J."/>
        </authorList>
    </citation>
    <scope>NUCLEOTIDE SEQUENCE</scope>
    <source>
        <strain evidence="3">Duluth1</strain>
        <tissue evidence="3">Whole animal</tissue>
    </source>
</reference>
<reference evidence="3" key="1">
    <citation type="journal article" date="2019" name="bioRxiv">
        <title>The Genome of the Zebra Mussel, Dreissena polymorpha: A Resource for Invasive Species Research.</title>
        <authorList>
            <person name="McCartney M.A."/>
            <person name="Auch B."/>
            <person name="Kono T."/>
            <person name="Mallez S."/>
            <person name="Zhang Y."/>
            <person name="Obille A."/>
            <person name="Becker A."/>
            <person name="Abrahante J.E."/>
            <person name="Garbe J."/>
            <person name="Badalamenti J.P."/>
            <person name="Herman A."/>
            <person name="Mangelson H."/>
            <person name="Liachko I."/>
            <person name="Sullivan S."/>
            <person name="Sone E.D."/>
            <person name="Koren S."/>
            <person name="Silverstein K.A.T."/>
            <person name="Beckman K.B."/>
            <person name="Gohl D.M."/>
        </authorList>
    </citation>
    <scope>NUCLEOTIDE SEQUENCE</scope>
    <source>
        <strain evidence="3">Duluth1</strain>
        <tissue evidence="3">Whole animal</tissue>
    </source>
</reference>
<accession>A0A9D4KWT7</accession>
<feature type="region of interest" description="Disordered" evidence="1">
    <location>
        <begin position="85"/>
        <end position="143"/>
    </location>
</feature>
<dbReference type="InterPro" id="IPR008906">
    <property type="entry name" value="HATC_C_dom"/>
</dbReference>
<evidence type="ECO:0000256" key="1">
    <source>
        <dbReference type="SAM" id="MobiDB-lite"/>
    </source>
</evidence>
<dbReference type="Pfam" id="PF05699">
    <property type="entry name" value="Dimer_Tnp_hAT"/>
    <property type="match status" value="1"/>
</dbReference>
<sequence>MAANLMSPTYRNVFVGKSDQPASSRQCYICQGISSPGPFKTLESALTPATENSYPNVRRCLLVLQCIQVSTATEERYFSTMRRHHGNRAHVRSCPVEYTPRAIDGSGRGHQPTDQQTNQPTNQQTGQKQYVPHYYSGGHKNVY</sequence>
<feature type="domain" description="HAT C-terminal dimerisation" evidence="2">
    <location>
        <begin position="51"/>
        <end position="85"/>
    </location>
</feature>
<organism evidence="3 4">
    <name type="scientific">Dreissena polymorpha</name>
    <name type="common">Zebra mussel</name>
    <name type="synonym">Mytilus polymorpha</name>
    <dbReference type="NCBI Taxonomy" id="45954"/>
    <lineage>
        <taxon>Eukaryota</taxon>
        <taxon>Metazoa</taxon>
        <taxon>Spiralia</taxon>
        <taxon>Lophotrochozoa</taxon>
        <taxon>Mollusca</taxon>
        <taxon>Bivalvia</taxon>
        <taxon>Autobranchia</taxon>
        <taxon>Heteroconchia</taxon>
        <taxon>Euheterodonta</taxon>
        <taxon>Imparidentia</taxon>
        <taxon>Neoheterodontei</taxon>
        <taxon>Myida</taxon>
        <taxon>Dreissenoidea</taxon>
        <taxon>Dreissenidae</taxon>
        <taxon>Dreissena</taxon>
    </lineage>
</organism>
<name>A0A9D4KWT7_DREPO</name>
<evidence type="ECO:0000313" key="4">
    <source>
        <dbReference type="Proteomes" id="UP000828390"/>
    </source>
</evidence>
<gene>
    <name evidence="3" type="ORF">DPMN_089925</name>
</gene>
<dbReference type="Proteomes" id="UP000828390">
    <property type="component" value="Unassembled WGS sequence"/>
</dbReference>
<dbReference type="AlphaFoldDB" id="A0A9D4KWT7"/>
<evidence type="ECO:0000313" key="3">
    <source>
        <dbReference type="EMBL" id="KAH3847598.1"/>
    </source>
</evidence>